<accession>A0A4V2JT43</accession>
<dbReference type="InterPro" id="IPR017867">
    <property type="entry name" value="Tyr_phospatase_low_mol_wt"/>
</dbReference>
<feature type="domain" description="Phosphotyrosine protein phosphatase I" evidence="6">
    <location>
        <begin position="1"/>
        <end position="148"/>
    </location>
</feature>
<dbReference type="InterPro" id="IPR050438">
    <property type="entry name" value="LMW_PTPase"/>
</dbReference>
<comment type="similarity">
    <text evidence="1">Belongs to the low molecular weight phosphotyrosine protein phosphatase family.</text>
</comment>
<dbReference type="GO" id="GO:0004725">
    <property type="term" value="F:protein tyrosine phosphatase activity"/>
    <property type="evidence" value="ECO:0007669"/>
    <property type="project" value="UniProtKB-EC"/>
</dbReference>
<evidence type="ECO:0000256" key="4">
    <source>
        <dbReference type="ARBA" id="ARBA00022912"/>
    </source>
</evidence>
<dbReference type="PANTHER" id="PTHR11717:SF7">
    <property type="entry name" value="LOW MOLECULAR WEIGHT PHOSPHOTYROSINE PROTEIN PHOSPHATASE"/>
    <property type="match status" value="1"/>
</dbReference>
<gene>
    <name evidence="7" type="ORF">ET996_08520</name>
</gene>
<evidence type="ECO:0000313" key="8">
    <source>
        <dbReference type="Proteomes" id="UP000291933"/>
    </source>
</evidence>
<keyword evidence="8" id="KW-1185">Reference proteome</keyword>
<proteinExistence type="inferred from homology"/>
<feature type="active site" description="Nucleophile" evidence="5">
    <location>
        <position position="7"/>
    </location>
</feature>
<dbReference type="EC" id="3.1.3.48" evidence="2"/>
<dbReference type="InterPro" id="IPR036196">
    <property type="entry name" value="Ptyr_pPase_sf"/>
</dbReference>
<keyword evidence="4" id="KW-0904">Protein phosphatase</keyword>
<keyword evidence="3" id="KW-0378">Hydrolase</keyword>
<sequence length="154" mass="16433">MKVIFVCWGNICRSPMGERVARKRFAEAGLGHVDITSAAVSTEELGNPIDRRARAVLDRHGFDSGGHRAHKITAAEIAGADLVLGFEPIHVSRMRAIAPEASQLALVTDFDPDAAPGSGIDDPWYGDAEGFNDTLASIEAAMPGIIARVRGLQK</sequence>
<dbReference type="CDD" id="cd16343">
    <property type="entry name" value="LMWPTP"/>
    <property type="match status" value="1"/>
</dbReference>
<dbReference type="RefSeq" id="WP_131172137.1">
    <property type="nucleotide sequence ID" value="NZ_FXTL01000009.1"/>
</dbReference>
<evidence type="ECO:0000256" key="5">
    <source>
        <dbReference type="PIRSR" id="PIRSR617867-1"/>
    </source>
</evidence>
<dbReference type="OrthoDB" id="9784339at2"/>
<dbReference type="PANTHER" id="PTHR11717">
    <property type="entry name" value="LOW MOLECULAR WEIGHT PROTEIN TYROSINE PHOSPHATASE"/>
    <property type="match status" value="1"/>
</dbReference>
<comment type="caution">
    <text evidence="7">The sequence shown here is derived from an EMBL/GenBank/DDBJ whole genome shotgun (WGS) entry which is preliminary data.</text>
</comment>
<organism evidence="7 8">
    <name type="scientific">Propioniciclava tarda</name>
    <dbReference type="NCBI Taxonomy" id="433330"/>
    <lineage>
        <taxon>Bacteria</taxon>
        <taxon>Bacillati</taxon>
        <taxon>Actinomycetota</taxon>
        <taxon>Actinomycetes</taxon>
        <taxon>Propionibacteriales</taxon>
        <taxon>Propionibacteriaceae</taxon>
        <taxon>Propioniciclava</taxon>
    </lineage>
</organism>
<dbReference type="SMART" id="SM00226">
    <property type="entry name" value="LMWPc"/>
    <property type="match status" value="1"/>
</dbReference>
<evidence type="ECO:0000256" key="3">
    <source>
        <dbReference type="ARBA" id="ARBA00022801"/>
    </source>
</evidence>
<dbReference type="Proteomes" id="UP000291933">
    <property type="component" value="Unassembled WGS sequence"/>
</dbReference>
<evidence type="ECO:0000256" key="2">
    <source>
        <dbReference type="ARBA" id="ARBA00013064"/>
    </source>
</evidence>
<dbReference type="Pfam" id="PF01451">
    <property type="entry name" value="LMWPc"/>
    <property type="match status" value="1"/>
</dbReference>
<reference evidence="7 8" key="1">
    <citation type="submission" date="2019-01" db="EMBL/GenBank/DDBJ databases">
        <title>Lactibacter flavus gen. nov., sp. nov., a novel bacterium of the family Propionibacteriaceae isolated from raw milk and dairy products.</title>
        <authorList>
            <person name="Huptas C."/>
            <person name="Wenning M."/>
            <person name="Breitenwieser F."/>
            <person name="Doll E."/>
            <person name="Von Neubeck M."/>
            <person name="Busse H.-J."/>
            <person name="Scherer S."/>
        </authorList>
    </citation>
    <scope>NUCLEOTIDE SEQUENCE [LARGE SCALE GENOMIC DNA]</scope>
    <source>
        <strain evidence="7 8">DSM 22130</strain>
    </source>
</reference>
<dbReference type="InterPro" id="IPR023485">
    <property type="entry name" value="Ptyr_pPase"/>
</dbReference>
<name>A0A4V2JT43_PROTD</name>
<dbReference type="PRINTS" id="PR00719">
    <property type="entry name" value="LMWPTPASE"/>
</dbReference>
<dbReference type="SUPFAM" id="SSF52788">
    <property type="entry name" value="Phosphotyrosine protein phosphatases I"/>
    <property type="match status" value="1"/>
</dbReference>
<feature type="active site" description="Proton donor" evidence="5">
    <location>
        <position position="122"/>
    </location>
</feature>
<feature type="active site" description="Nucleophile" evidence="5">
    <location>
        <position position="13"/>
    </location>
</feature>
<evidence type="ECO:0000259" key="6">
    <source>
        <dbReference type="SMART" id="SM00226"/>
    </source>
</evidence>
<dbReference type="Gene3D" id="3.40.50.2300">
    <property type="match status" value="1"/>
</dbReference>
<dbReference type="EMBL" id="SDMR01000009">
    <property type="protein sequence ID" value="TBT94821.1"/>
    <property type="molecule type" value="Genomic_DNA"/>
</dbReference>
<evidence type="ECO:0000256" key="1">
    <source>
        <dbReference type="ARBA" id="ARBA00011063"/>
    </source>
</evidence>
<protein>
    <recommendedName>
        <fullName evidence="2">protein-tyrosine-phosphatase</fullName>
        <ecNumber evidence="2">3.1.3.48</ecNumber>
    </recommendedName>
</protein>
<dbReference type="AlphaFoldDB" id="A0A4V2JT43"/>
<evidence type="ECO:0000313" key="7">
    <source>
        <dbReference type="EMBL" id="TBT94821.1"/>
    </source>
</evidence>